<proteinExistence type="predicted"/>
<evidence type="ECO:0000313" key="1">
    <source>
        <dbReference type="EMBL" id="GKV53048.1"/>
    </source>
</evidence>
<dbReference type="EMBL" id="BPVZ01001032">
    <property type="protein sequence ID" value="GKV53048.1"/>
    <property type="molecule type" value="Genomic_DNA"/>
</dbReference>
<comment type="caution">
    <text evidence="1">The sequence shown here is derived from an EMBL/GenBank/DDBJ whole genome shotgun (WGS) entry which is preliminary data.</text>
</comment>
<keyword evidence="2" id="KW-1185">Reference proteome</keyword>
<dbReference type="Proteomes" id="UP001054252">
    <property type="component" value="Unassembled WGS sequence"/>
</dbReference>
<accession>A0AAV5MW08</accession>
<evidence type="ECO:0000313" key="2">
    <source>
        <dbReference type="Proteomes" id="UP001054252"/>
    </source>
</evidence>
<name>A0AAV5MW08_9ROSI</name>
<organism evidence="1 2">
    <name type="scientific">Rubroshorea leprosula</name>
    <dbReference type="NCBI Taxonomy" id="152421"/>
    <lineage>
        <taxon>Eukaryota</taxon>
        <taxon>Viridiplantae</taxon>
        <taxon>Streptophyta</taxon>
        <taxon>Embryophyta</taxon>
        <taxon>Tracheophyta</taxon>
        <taxon>Spermatophyta</taxon>
        <taxon>Magnoliopsida</taxon>
        <taxon>eudicotyledons</taxon>
        <taxon>Gunneridae</taxon>
        <taxon>Pentapetalae</taxon>
        <taxon>rosids</taxon>
        <taxon>malvids</taxon>
        <taxon>Malvales</taxon>
        <taxon>Dipterocarpaceae</taxon>
        <taxon>Rubroshorea</taxon>
    </lineage>
</organism>
<sequence>MLCFGHRARREEAAQLAPWCTKAAKEEKNGVTLPRRMWHSAARTKTRLARQGAIETTLRNPFGRQLCACRYLSFFRPGPYYKPTSSQIPLNLLHRCIVLSRPGHHKKRLLNLSKVREGGKARYN</sequence>
<reference evidence="1 2" key="1">
    <citation type="journal article" date="2021" name="Commun. Biol.">
        <title>The genome of Shorea leprosula (Dipterocarpaceae) highlights the ecological relevance of drought in aseasonal tropical rainforests.</title>
        <authorList>
            <person name="Ng K.K.S."/>
            <person name="Kobayashi M.J."/>
            <person name="Fawcett J.A."/>
            <person name="Hatakeyama M."/>
            <person name="Paape T."/>
            <person name="Ng C.H."/>
            <person name="Ang C.C."/>
            <person name="Tnah L.H."/>
            <person name="Lee C.T."/>
            <person name="Nishiyama T."/>
            <person name="Sese J."/>
            <person name="O'Brien M.J."/>
            <person name="Copetti D."/>
            <person name="Mohd Noor M.I."/>
            <person name="Ong R.C."/>
            <person name="Putra M."/>
            <person name="Sireger I.Z."/>
            <person name="Indrioko S."/>
            <person name="Kosugi Y."/>
            <person name="Izuno A."/>
            <person name="Isagi Y."/>
            <person name="Lee S.L."/>
            <person name="Shimizu K.K."/>
        </authorList>
    </citation>
    <scope>NUCLEOTIDE SEQUENCE [LARGE SCALE GENOMIC DNA]</scope>
    <source>
        <strain evidence="1">214</strain>
    </source>
</reference>
<dbReference type="AlphaFoldDB" id="A0AAV5MW08"/>
<gene>
    <name evidence="1" type="ORF">SLEP1_g59597</name>
</gene>
<protein>
    <submittedName>
        <fullName evidence="1">Uncharacterized protein</fullName>
    </submittedName>
</protein>